<reference evidence="1" key="1">
    <citation type="submission" date="2021-01" db="EMBL/GenBank/DDBJ databases">
        <title>Genomic Encyclopedia of Type Strains, Phase IV (KMG-IV): sequencing the most valuable type-strain genomes for metagenomic binning, comparative biology and taxonomic classification.</title>
        <authorList>
            <person name="Goeker M."/>
        </authorList>
    </citation>
    <scope>NUCLEOTIDE SEQUENCE</scope>
    <source>
        <strain evidence="1">DSM 23230</strain>
    </source>
</reference>
<keyword evidence="2" id="KW-1185">Reference proteome</keyword>
<protein>
    <submittedName>
        <fullName evidence="1">Uncharacterized protein</fullName>
    </submittedName>
</protein>
<dbReference type="RefSeq" id="WP_204702380.1">
    <property type="nucleotide sequence ID" value="NZ_JAFBDQ010000015.1"/>
</dbReference>
<sequence length="310" mass="35584">MAKNYGLNEKGLRKFIKEEAIEADNNKIYSNSSNFRYNNNNQMIEGNEEDGQWVTMRTYCIPPYKRGYGDNIQSYYQVVRKNLELVFEELEEMREVSNTEVITKEISDACYIADNVLTFISAQADRIKIGYDDKWTDIHSITDIFKDAAQAGKEKTIDVTPFARDKEKEIDWFSKFLDKFKDLFELPGDYFAIDRPAWDATMKKVNKELVQDGDFSQDSVGKVGTIIDKKGNLDTSQFNPEILKYGLEMLLFYKKEVVLNAISAEVMYGFMLRGLTLIENVRNLALTPLTLARVLRGLLDILVAPEVGGF</sequence>
<comment type="caution">
    <text evidence="1">The sequence shown here is derived from an EMBL/GenBank/DDBJ whole genome shotgun (WGS) entry which is preliminary data.</text>
</comment>
<gene>
    <name evidence="1" type="ORF">JOC47_002496</name>
</gene>
<dbReference type="AlphaFoldDB" id="A0A939BMW1"/>
<organism evidence="1 2">
    <name type="scientific">Halanaerobacter jeridensis</name>
    <dbReference type="NCBI Taxonomy" id="706427"/>
    <lineage>
        <taxon>Bacteria</taxon>
        <taxon>Bacillati</taxon>
        <taxon>Bacillota</taxon>
        <taxon>Clostridia</taxon>
        <taxon>Halanaerobiales</taxon>
        <taxon>Halobacteroidaceae</taxon>
        <taxon>Halanaerobacter</taxon>
    </lineage>
</organism>
<accession>A0A939BMW1</accession>
<dbReference type="Proteomes" id="UP000774000">
    <property type="component" value="Unassembled WGS sequence"/>
</dbReference>
<name>A0A939BMW1_9FIRM</name>
<dbReference type="EMBL" id="JAFBDQ010000015">
    <property type="protein sequence ID" value="MBM7557630.1"/>
    <property type="molecule type" value="Genomic_DNA"/>
</dbReference>
<proteinExistence type="predicted"/>
<evidence type="ECO:0000313" key="1">
    <source>
        <dbReference type="EMBL" id="MBM7557630.1"/>
    </source>
</evidence>
<evidence type="ECO:0000313" key="2">
    <source>
        <dbReference type="Proteomes" id="UP000774000"/>
    </source>
</evidence>